<keyword evidence="3" id="KW-1185">Reference proteome</keyword>
<proteinExistence type="predicted"/>
<feature type="compositionally biased region" description="Polar residues" evidence="1">
    <location>
        <begin position="37"/>
        <end position="47"/>
    </location>
</feature>
<dbReference type="EMBL" id="AACB03000001">
    <property type="protein sequence ID" value="KAE8305724.1"/>
    <property type="molecule type" value="Genomic_DNA"/>
</dbReference>
<dbReference type="HOGENOM" id="CLU_720486_0_0_1"/>
<reference evidence="2 3" key="1">
    <citation type="journal article" date="2007" name="Science">
        <title>Genomic minimalism in the early diverging intestinal parasite Giardia lamblia.</title>
        <authorList>
            <person name="Morrison H.G."/>
            <person name="McArthur A.G."/>
            <person name="Gillin F.D."/>
            <person name="Aley S.B."/>
            <person name="Adam R.D."/>
            <person name="Olsen G.J."/>
            <person name="Best A.A."/>
            <person name="Cande W.Z."/>
            <person name="Chen F."/>
            <person name="Cipriano M.J."/>
            <person name="Davids B.J."/>
            <person name="Dawson S.C."/>
            <person name="Elmendorf H.G."/>
            <person name="Hehl A.B."/>
            <person name="Holder M.E."/>
            <person name="Huse S.M."/>
            <person name="Kim U.U."/>
            <person name="Lasek-Nesselquist E."/>
            <person name="Manning G."/>
            <person name="Nigam A."/>
            <person name="Nixon J.E."/>
            <person name="Palm D."/>
            <person name="Passamaneck N.E."/>
            <person name="Prabhu A."/>
            <person name="Reich C.I."/>
            <person name="Reiner D.S."/>
            <person name="Samuelson J."/>
            <person name="Svard S.G."/>
            <person name="Sogin M.L."/>
        </authorList>
    </citation>
    <scope>NUCLEOTIDE SEQUENCE [LARGE SCALE GENOMIC DNA]</scope>
    <source>
        <strain evidence="2 3">WB C6</strain>
    </source>
</reference>
<feature type="region of interest" description="Disordered" evidence="1">
    <location>
        <begin position="37"/>
        <end position="67"/>
    </location>
</feature>
<dbReference type="AlphaFoldDB" id="D3KH48"/>
<dbReference type="OMA" id="PWIGFRY"/>
<evidence type="ECO:0000313" key="2">
    <source>
        <dbReference type="EMBL" id="KAE8305724.1"/>
    </source>
</evidence>
<evidence type="ECO:0000313" key="3">
    <source>
        <dbReference type="Proteomes" id="UP000001548"/>
    </source>
</evidence>
<dbReference type="VEuPathDB" id="GiardiaDB:GL50803_9181"/>
<evidence type="ECO:0000256" key="1">
    <source>
        <dbReference type="SAM" id="MobiDB-lite"/>
    </source>
</evidence>
<comment type="caution">
    <text evidence="2">The sequence shown here is derived from an EMBL/GenBank/DDBJ whole genome shotgun (WGS) entry which is preliminary data.</text>
</comment>
<gene>
    <name evidence="2" type="ORF">GL50803_009181</name>
</gene>
<organism evidence="2 3">
    <name type="scientific">Giardia intestinalis (strain ATCC 50803 / WB clone C6)</name>
    <name type="common">Giardia lamblia</name>
    <dbReference type="NCBI Taxonomy" id="184922"/>
    <lineage>
        <taxon>Eukaryota</taxon>
        <taxon>Metamonada</taxon>
        <taxon>Diplomonadida</taxon>
        <taxon>Hexamitidae</taxon>
        <taxon>Giardiinae</taxon>
        <taxon>Giardia</taxon>
    </lineage>
</organism>
<protein>
    <submittedName>
        <fullName evidence="2">Uncharacterized protein</fullName>
    </submittedName>
</protein>
<feature type="region of interest" description="Disordered" evidence="1">
    <location>
        <begin position="93"/>
        <end position="134"/>
    </location>
</feature>
<accession>D3KH48</accession>
<name>D3KH48_GIAIC</name>
<sequence>MGETDILPSRQASPRASAEASAQLYKPWEYLKRAQALQPNLQETSPCQRGPYNLASEDPGDRIPLSKHDRLVTSPQKIDDADGVALPVLRQPPSVKEGVAGRSKKRSSSLATVRATAGTADYSSAEPRSGKRAPYQNLNPIRYRLFLDQLSFRKKTNSVPEPSLLLSPLETSLLSNDKQRLPAAKPWIGFRYNLKRSDPVVFSPVLVTNSDLLDYDGAPSLADSHRYKMFTQSGSKSMTVSAPVLQTTPLNSSTILSKADESLLCGYNTISACKKMLARSFSKRSSSTVTHRSLSTGLADAEQTKSTTNSPYDSILLEFADDVVPFAESSNHTPHQRALIKAQEQRIQHLVDTQPDVLAEAEPPSFASYYVRSRRGSTGINSVS</sequence>
<dbReference type="Proteomes" id="UP000001548">
    <property type="component" value="Unassembled WGS sequence"/>
</dbReference>